<dbReference type="PANTHER" id="PTHR43155">
    <property type="entry name" value="CYCLIC DI-GMP PHOSPHODIESTERASE PA4108-RELATED"/>
    <property type="match status" value="1"/>
</dbReference>
<proteinExistence type="predicted"/>
<dbReference type="EMBL" id="VSSQ01067641">
    <property type="protein sequence ID" value="MPN19994.1"/>
    <property type="molecule type" value="Genomic_DNA"/>
</dbReference>
<sequence length="131" mass="15142">MRKNEINIDAQIVAVADVYEALTADRPYRKGLPPYHALEMIIAWSGHDFNPAMVKAFRKSLILYPDNAVVTLNTGETGLISAVPTQMPTRPLVRLLFDKNRRYLNKELYIDLMQDLTRFIERVEFMEAIEE</sequence>
<accession>A0A645G7A6</accession>
<comment type="caution">
    <text evidence="2">The sequence shown here is derived from an EMBL/GenBank/DDBJ whole genome shotgun (WGS) entry which is preliminary data.</text>
</comment>
<evidence type="ECO:0000259" key="1">
    <source>
        <dbReference type="PROSITE" id="PS51832"/>
    </source>
</evidence>
<dbReference type="AlphaFoldDB" id="A0A645G7A6"/>
<gene>
    <name evidence="2" type="ORF">SDC9_167370</name>
</gene>
<name>A0A645G7A6_9ZZZZ</name>
<dbReference type="GO" id="GO:0016787">
    <property type="term" value="F:hydrolase activity"/>
    <property type="evidence" value="ECO:0007669"/>
    <property type="project" value="UniProtKB-KW"/>
</dbReference>
<organism evidence="2">
    <name type="scientific">bioreactor metagenome</name>
    <dbReference type="NCBI Taxonomy" id="1076179"/>
    <lineage>
        <taxon>unclassified sequences</taxon>
        <taxon>metagenomes</taxon>
        <taxon>ecological metagenomes</taxon>
    </lineage>
</organism>
<reference evidence="2" key="1">
    <citation type="submission" date="2019-08" db="EMBL/GenBank/DDBJ databases">
        <authorList>
            <person name="Kucharzyk K."/>
            <person name="Murdoch R.W."/>
            <person name="Higgins S."/>
            <person name="Loffler F."/>
        </authorList>
    </citation>
    <scope>NUCLEOTIDE SEQUENCE</scope>
</reference>
<dbReference type="SUPFAM" id="SSF109604">
    <property type="entry name" value="HD-domain/PDEase-like"/>
    <property type="match status" value="1"/>
</dbReference>
<dbReference type="Pfam" id="PF13487">
    <property type="entry name" value="HD_5"/>
    <property type="match status" value="1"/>
</dbReference>
<dbReference type="EC" id="3.1.4.-" evidence="2"/>
<feature type="domain" description="HD-GYP" evidence="1">
    <location>
        <begin position="1"/>
        <end position="73"/>
    </location>
</feature>
<evidence type="ECO:0000313" key="2">
    <source>
        <dbReference type="EMBL" id="MPN19994.1"/>
    </source>
</evidence>
<protein>
    <submittedName>
        <fullName evidence="2">Cyclic di-GMP phosphodiesterase</fullName>
        <ecNumber evidence="2">3.1.4.-</ecNumber>
    </submittedName>
</protein>
<dbReference type="InterPro" id="IPR037522">
    <property type="entry name" value="HD_GYP_dom"/>
</dbReference>
<dbReference type="PANTHER" id="PTHR43155:SF2">
    <property type="entry name" value="CYCLIC DI-GMP PHOSPHODIESTERASE PA4108"/>
    <property type="match status" value="1"/>
</dbReference>
<dbReference type="PROSITE" id="PS51832">
    <property type="entry name" value="HD_GYP"/>
    <property type="match status" value="1"/>
</dbReference>
<dbReference type="Gene3D" id="1.10.3210.10">
    <property type="entry name" value="Hypothetical protein af1432"/>
    <property type="match status" value="1"/>
</dbReference>
<keyword evidence="2" id="KW-0378">Hydrolase</keyword>